<evidence type="ECO:0000259" key="4">
    <source>
        <dbReference type="PROSITE" id="PS01124"/>
    </source>
</evidence>
<dbReference type="PROSITE" id="PS00041">
    <property type="entry name" value="HTH_ARAC_FAMILY_1"/>
    <property type="match status" value="1"/>
</dbReference>
<dbReference type="InterPro" id="IPR018060">
    <property type="entry name" value="HTH_AraC"/>
</dbReference>
<evidence type="ECO:0000256" key="1">
    <source>
        <dbReference type="ARBA" id="ARBA00023015"/>
    </source>
</evidence>
<gene>
    <name evidence="5" type="ORF">E4P82_13205</name>
</gene>
<proteinExistence type="predicted"/>
<evidence type="ECO:0000256" key="3">
    <source>
        <dbReference type="ARBA" id="ARBA00023163"/>
    </source>
</evidence>
<dbReference type="InterPro" id="IPR018062">
    <property type="entry name" value="HTH_AraC-typ_CS"/>
</dbReference>
<dbReference type="Proteomes" id="UP000760480">
    <property type="component" value="Unassembled WGS sequence"/>
</dbReference>
<dbReference type="InterPro" id="IPR009057">
    <property type="entry name" value="Homeodomain-like_sf"/>
</dbReference>
<accession>A0ABX1TPW0</accession>
<sequence>MSKLFIWKNRALFMGYLPDISEHRLGSAALCVGIDQPFRVLESESDGWRESRGVLVPPGCLHEIRVGGALMAILFIEPESSDYPAIQNLMLDGEWQCLYGLAHEDEVLAVLSEAWARQPDAAVIHDLLERLIPPPRPEDRPRPLDGRIQRVIRLMKDDLASGYSMNELAEHVNLSPTRLVHLFKEEVGVPIRRFRQWHRMRVVAALIAQDSTLTDAALGVGFADSSHFSRAFRNMFGITPSSVFGRAANVRIVIA</sequence>
<protein>
    <submittedName>
        <fullName evidence="5">AraC family transcriptional regulator</fullName>
    </submittedName>
</protein>
<dbReference type="Gene3D" id="1.10.10.60">
    <property type="entry name" value="Homeodomain-like"/>
    <property type="match status" value="2"/>
</dbReference>
<dbReference type="SUPFAM" id="SSF46689">
    <property type="entry name" value="Homeodomain-like"/>
    <property type="match status" value="2"/>
</dbReference>
<organism evidence="5 6">
    <name type="scientific">Candidatus Competibacter phosphatis</name>
    <dbReference type="NCBI Taxonomy" id="221280"/>
    <lineage>
        <taxon>Bacteria</taxon>
        <taxon>Pseudomonadati</taxon>
        <taxon>Pseudomonadota</taxon>
        <taxon>Gammaproteobacteria</taxon>
        <taxon>Candidatus Competibacteraceae</taxon>
        <taxon>Candidatus Competibacter</taxon>
    </lineage>
</organism>
<evidence type="ECO:0000313" key="5">
    <source>
        <dbReference type="EMBL" id="NMQ20069.1"/>
    </source>
</evidence>
<keyword evidence="2" id="KW-0238">DNA-binding</keyword>
<keyword evidence="1" id="KW-0805">Transcription regulation</keyword>
<dbReference type="RefSeq" id="WP_169249329.1">
    <property type="nucleotide sequence ID" value="NZ_SPMZ01000037.1"/>
</dbReference>
<dbReference type="EMBL" id="SPMZ01000037">
    <property type="protein sequence ID" value="NMQ20069.1"/>
    <property type="molecule type" value="Genomic_DNA"/>
</dbReference>
<comment type="caution">
    <text evidence="5">The sequence shown here is derived from an EMBL/GenBank/DDBJ whole genome shotgun (WGS) entry which is preliminary data.</text>
</comment>
<dbReference type="Pfam" id="PF12833">
    <property type="entry name" value="HTH_18"/>
    <property type="match status" value="1"/>
</dbReference>
<evidence type="ECO:0000313" key="6">
    <source>
        <dbReference type="Proteomes" id="UP000760480"/>
    </source>
</evidence>
<keyword evidence="3" id="KW-0804">Transcription</keyword>
<reference evidence="5 6" key="1">
    <citation type="submission" date="2019-03" db="EMBL/GenBank/DDBJ databases">
        <title>Metabolic reconstructions from genomes of highly enriched 'Candidatus Accumulibacter' and 'Candidatus Competibacter' bioreactor populations.</title>
        <authorList>
            <person name="Annavajhala M.K."/>
            <person name="Welles L."/>
            <person name="Abbas B."/>
            <person name="Sorokin D."/>
            <person name="Park H."/>
            <person name="Van Loosdrecht M."/>
            <person name="Chandran K."/>
        </authorList>
    </citation>
    <scope>NUCLEOTIDE SEQUENCE [LARGE SCALE GENOMIC DNA]</scope>
    <source>
        <strain evidence="5 6">SBR_G</strain>
    </source>
</reference>
<dbReference type="PRINTS" id="PR00032">
    <property type="entry name" value="HTHARAC"/>
</dbReference>
<dbReference type="PANTHER" id="PTHR46796">
    <property type="entry name" value="HTH-TYPE TRANSCRIPTIONAL ACTIVATOR RHAS-RELATED"/>
    <property type="match status" value="1"/>
</dbReference>
<feature type="domain" description="HTH araC/xylS-type" evidence="4">
    <location>
        <begin position="149"/>
        <end position="246"/>
    </location>
</feature>
<dbReference type="InterPro" id="IPR050204">
    <property type="entry name" value="AraC_XylS_family_regulators"/>
</dbReference>
<dbReference type="InterPro" id="IPR020449">
    <property type="entry name" value="Tscrpt_reg_AraC-type_HTH"/>
</dbReference>
<name>A0ABX1TPW0_9GAMM</name>
<keyword evidence="6" id="KW-1185">Reference proteome</keyword>
<dbReference type="SMART" id="SM00342">
    <property type="entry name" value="HTH_ARAC"/>
    <property type="match status" value="1"/>
</dbReference>
<dbReference type="PROSITE" id="PS01124">
    <property type="entry name" value="HTH_ARAC_FAMILY_2"/>
    <property type="match status" value="1"/>
</dbReference>
<evidence type="ECO:0000256" key="2">
    <source>
        <dbReference type="ARBA" id="ARBA00023125"/>
    </source>
</evidence>